<sequence>MTDANGKKYYLHYDQVGSLRAVTDRRHRLVKAIRYDSYGNILRDSNPGFKVPFGFAGGLYDRDTRLVHFGFREYDPFTGKWTAKDPIGFAGGDSNLYGYVLGDPVNLVDPMGLLTELYIWEGVGYGESAFGHVSIGINNISYSWGPKGMDIRNLDNYIKIQTNFRNGIRLTLPLTTAQEKVFAKYLKNYSNNNSYWFPGNVCTDPINKGLRNLGFDFDPQTVPMALYLELIHTGIGRNPTYIRKRMKYQ</sequence>
<dbReference type="Gene3D" id="2.180.10.10">
    <property type="entry name" value="RHS repeat-associated core"/>
    <property type="match status" value="1"/>
</dbReference>
<evidence type="ECO:0000256" key="2">
    <source>
        <dbReference type="ARBA" id="ARBA00022737"/>
    </source>
</evidence>
<dbReference type="EMBL" id="CP002452">
    <property type="protein sequence ID" value="ADV45617.1"/>
    <property type="molecule type" value="Genomic_DNA"/>
</dbReference>
<proteinExistence type="predicted"/>
<keyword evidence="3" id="KW-1015">Disulfide bond</keyword>
<organism evidence="5 6">
    <name type="scientific">Nitratifractor salsuginis (strain DSM 16511 / JCM 12458 / E9I37-1)</name>
    <dbReference type="NCBI Taxonomy" id="749222"/>
    <lineage>
        <taxon>Bacteria</taxon>
        <taxon>Pseudomonadati</taxon>
        <taxon>Campylobacterota</taxon>
        <taxon>Epsilonproteobacteria</taxon>
        <taxon>Campylobacterales</taxon>
        <taxon>Sulfurovaceae</taxon>
        <taxon>Nitratifractor</taxon>
    </lineage>
</organism>
<dbReference type="KEGG" id="nsa:Nitsa_0346"/>
<dbReference type="HOGENOM" id="CLU_1114900_0_0_7"/>
<keyword evidence="1" id="KW-0245">EGF-like domain</keyword>
<dbReference type="PANTHER" id="PTHR11219">
    <property type="entry name" value="TENEURIN AND N-ACETYLGLUCOSAMINE-1-PHOSPHODIESTER ALPHA-N-ACETYLGLUCOSAMINIDASE"/>
    <property type="match status" value="1"/>
</dbReference>
<dbReference type="NCBIfam" id="TIGR03696">
    <property type="entry name" value="Rhs_assc_core"/>
    <property type="match status" value="1"/>
</dbReference>
<keyword evidence="6" id="KW-1185">Reference proteome</keyword>
<reference evidence="6" key="2">
    <citation type="submission" date="2011-01" db="EMBL/GenBank/DDBJ databases">
        <title>The complete genome of Nitratifractor salsuginis DSM 16511.</title>
        <authorList>
            <consortium name="US DOE Joint Genome Institute (JGI-PGF)"/>
            <person name="Lucas S."/>
            <person name="Copeland A."/>
            <person name="Lapidus A."/>
            <person name="Bruce D."/>
            <person name="Goodwin L."/>
            <person name="Pitluck S."/>
            <person name="Kyrpides N."/>
            <person name="Mavromatis K."/>
            <person name="Ivanova N."/>
            <person name="Mikhailova N."/>
            <person name="Zeytun A."/>
            <person name="Detter J.C."/>
            <person name="Tapia R."/>
            <person name="Han C."/>
            <person name="Land M."/>
            <person name="Hauser L."/>
            <person name="Markowitz V."/>
            <person name="Cheng J.-F."/>
            <person name="Hugenholtz P."/>
            <person name="Woyke T."/>
            <person name="Wu D."/>
            <person name="Tindall B."/>
            <person name="Schuetze A."/>
            <person name="Brambilla E."/>
            <person name="Klenk H.-P."/>
            <person name="Eisen J.A."/>
        </authorList>
    </citation>
    <scope>NUCLEOTIDE SEQUENCE [LARGE SCALE GENOMIC DNA]</scope>
    <source>
        <strain evidence="6">DSM 16511 / JCM 12458 / E9I37-1</strain>
    </source>
</reference>
<gene>
    <name evidence="5" type="ordered locus">Nitsa_0346</name>
</gene>
<name>E6WZV9_NITSE</name>
<accession>E6WZV9</accession>
<dbReference type="InterPro" id="IPR051216">
    <property type="entry name" value="Teneurin"/>
</dbReference>
<dbReference type="eggNOG" id="COG3209">
    <property type="taxonomic scope" value="Bacteria"/>
</dbReference>
<keyword evidence="2" id="KW-0677">Repeat</keyword>
<evidence type="ECO:0000256" key="3">
    <source>
        <dbReference type="ARBA" id="ARBA00023157"/>
    </source>
</evidence>
<dbReference type="Pfam" id="PF25023">
    <property type="entry name" value="TEN_YD-shell"/>
    <property type="match status" value="1"/>
</dbReference>
<dbReference type="InterPro" id="IPR022385">
    <property type="entry name" value="Rhs_assc_core"/>
</dbReference>
<dbReference type="AlphaFoldDB" id="E6WZV9"/>
<feature type="domain" description="Teneurin-like YD-shell" evidence="4">
    <location>
        <begin position="2"/>
        <end position="85"/>
    </location>
</feature>
<evidence type="ECO:0000256" key="1">
    <source>
        <dbReference type="ARBA" id="ARBA00022536"/>
    </source>
</evidence>
<dbReference type="PANTHER" id="PTHR11219:SF69">
    <property type="entry name" value="TENEURIN-A"/>
    <property type="match status" value="1"/>
</dbReference>
<dbReference type="InterPro" id="IPR056823">
    <property type="entry name" value="TEN-like_YD-shell"/>
</dbReference>
<evidence type="ECO:0000259" key="4">
    <source>
        <dbReference type="Pfam" id="PF25023"/>
    </source>
</evidence>
<evidence type="ECO:0000313" key="5">
    <source>
        <dbReference type="EMBL" id="ADV45617.1"/>
    </source>
</evidence>
<evidence type="ECO:0000313" key="6">
    <source>
        <dbReference type="Proteomes" id="UP000008633"/>
    </source>
</evidence>
<reference evidence="5 6" key="1">
    <citation type="journal article" date="2011" name="Stand. Genomic Sci.">
        <title>Complete genome sequence of Nitratifractor salsuginis type strain (E9I37-1).</title>
        <authorList>
            <person name="Anderson I."/>
            <person name="Sikorski J."/>
            <person name="Zeytun A."/>
            <person name="Nolan M."/>
            <person name="Lapidus A."/>
            <person name="Lucas S."/>
            <person name="Hammon N."/>
            <person name="Deshpande S."/>
            <person name="Cheng J.F."/>
            <person name="Tapia R."/>
            <person name="Han C."/>
            <person name="Goodwin L."/>
            <person name="Pitluck S."/>
            <person name="Liolios K."/>
            <person name="Pagani I."/>
            <person name="Ivanova N."/>
            <person name="Huntemann M."/>
            <person name="Mavromatis K."/>
            <person name="Ovchinikova G."/>
            <person name="Pati A."/>
            <person name="Chen A."/>
            <person name="Palaniappan K."/>
            <person name="Land M."/>
            <person name="Hauser L."/>
            <person name="Brambilla E.M."/>
            <person name="Ngatchou-Djao O.D."/>
            <person name="Rohde M."/>
            <person name="Tindall B.J."/>
            <person name="Goker M."/>
            <person name="Detter J.C."/>
            <person name="Woyke T."/>
            <person name="Bristow J."/>
            <person name="Eisen J.A."/>
            <person name="Markowitz V."/>
            <person name="Hugenholtz P."/>
            <person name="Klenk H.P."/>
            <person name="Kyrpides N.C."/>
        </authorList>
    </citation>
    <scope>NUCLEOTIDE SEQUENCE [LARGE SCALE GENOMIC DNA]</scope>
    <source>
        <strain evidence="6">DSM 16511 / JCM 12458 / E9I37-1</strain>
    </source>
</reference>
<protein>
    <recommendedName>
        <fullName evidence="4">Teneurin-like YD-shell domain-containing protein</fullName>
    </recommendedName>
</protein>
<dbReference type="STRING" id="749222.Nitsa_0346"/>
<dbReference type="Proteomes" id="UP000008633">
    <property type="component" value="Chromosome"/>
</dbReference>